<dbReference type="EMBL" id="RZGK01000009">
    <property type="protein sequence ID" value="KAF9696693.1"/>
    <property type="molecule type" value="Genomic_DNA"/>
</dbReference>
<reference evidence="2" key="1">
    <citation type="submission" date="2018-12" db="EMBL/GenBank/DDBJ databases">
        <authorList>
            <person name="Syme R.A."/>
            <person name="Farfan-Caceres L."/>
            <person name="Lichtenzveig J."/>
        </authorList>
    </citation>
    <scope>NUCLEOTIDE SEQUENCE</scope>
    <source>
        <strain evidence="2">Al4</strain>
    </source>
</reference>
<feature type="compositionally biased region" description="Basic and acidic residues" evidence="1">
    <location>
        <begin position="187"/>
        <end position="203"/>
    </location>
</feature>
<dbReference type="OrthoDB" id="3800750at2759"/>
<evidence type="ECO:0000313" key="3">
    <source>
        <dbReference type="Proteomes" id="UP000651452"/>
    </source>
</evidence>
<evidence type="ECO:0000256" key="1">
    <source>
        <dbReference type="SAM" id="MobiDB-lite"/>
    </source>
</evidence>
<keyword evidence="3" id="KW-1185">Reference proteome</keyword>
<organism evidence="2 3">
    <name type="scientific">Ascochyta lentis</name>
    <dbReference type="NCBI Taxonomy" id="205686"/>
    <lineage>
        <taxon>Eukaryota</taxon>
        <taxon>Fungi</taxon>
        <taxon>Dikarya</taxon>
        <taxon>Ascomycota</taxon>
        <taxon>Pezizomycotina</taxon>
        <taxon>Dothideomycetes</taxon>
        <taxon>Pleosporomycetidae</taxon>
        <taxon>Pleosporales</taxon>
        <taxon>Pleosporineae</taxon>
        <taxon>Didymellaceae</taxon>
        <taxon>Ascochyta</taxon>
    </lineage>
</organism>
<evidence type="ECO:0000313" key="2">
    <source>
        <dbReference type="EMBL" id="KAF9696693.1"/>
    </source>
</evidence>
<dbReference type="AlphaFoldDB" id="A0A8H7J765"/>
<dbReference type="Proteomes" id="UP000651452">
    <property type="component" value="Unassembled WGS sequence"/>
</dbReference>
<proteinExistence type="predicted"/>
<name>A0A8H7J765_9PLEO</name>
<comment type="caution">
    <text evidence="2">The sequence shown here is derived from an EMBL/GenBank/DDBJ whole genome shotgun (WGS) entry which is preliminary data.</text>
</comment>
<sequence>MEPSPETDASAISNALPTPAMFNQLTRDLDRLQDKIMRDETGKVVNLDFEGTELEDLVATTFPNPEHRKMYHDFVKDEFRRRQNARVDRPANPASDYFKAVATTKLLEAQALRRLVALFNRNPYPYIGIGSYHGHRYRLKPTTDLLEAEEEYYWLEDPQKTAQDPLVGIEIPGMSCKFTDVEKNTEFKSRRRPFSDRQTDESYHSSSSNESMPSDDHNGFAFLQLGQVYSIPEAEWDLEKARTPPTKECDMSWSNTEFILGVTTNGPYGGKPGTAGEVWLLYSFTYWSEVDGRAWEIPDDDDVWGYLERENGDGVRRAGMKIANNFAQLNEDYLWDIEKYFTMRYHVSPAILFEDDTIGTVILRQDPSREFLKDVKKAEEDAWSEE</sequence>
<feature type="region of interest" description="Disordered" evidence="1">
    <location>
        <begin position="187"/>
        <end position="216"/>
    </location>
</feature>
<accession>A0A8H7J765</accession>
<reference evidence="2" key="2">
    <citation type="submission" date="2020-09" db="EMBL/GenBank/DDBJ databases">
        <title>Reference genome assembly for Australian Ascochyta lentis isolate Al4.</title>
        <authorList>
            <person name="Lee R.C."/>
            <person name="Farfan-Caceres L.M."/>
            <person name="Debler J.W."/>
            <person name="Williams A.H."/>
            <person name="Henares B.M."/>
        </authorList>
    </citation>
    <scope>NUCLEOTIDE SEQUENCE</scope>
    <source>
        <strain evidence="2">Al4</strain>
    </source>
</reference>
<gene>
    <name evidence="2" type="ORF">EKO04_005661</name>
</gene>
<protein>
    <submittedName>
        <fullName evidence="2">Uncharacterized protein</fullName>
    </submittedName>
</protein>